<dbReference type="Proteomes" id="UP000034597">
    <property type="component" value="Unassembled WGS sequence"/>
</dbReference>
<keyword evidence="3" id="KW-0238">DNA-binding</keyword>
<evidence type="ECO:0000256" key="1">
    <source>
        <dbReference type="ARBA" id="ARBA00010923"/>
    </source>
</evidence>
<gene>
    <name evidence="6" type="ORF">DU40_19045</name>
</gene>
<protein>
    <recommendedName>
        <fullName evidence="5">Type I restriction modification DNA specificity domain-containing protein</fullName>
    </recommendedName>
</protein>
<dbReference type="Gene3D" id="3.90.220.20">
    <property type="entry name" value="DNA methylase specificity domains"/>
    <property type="match status" value="2"/>
</dbReference>
<dbReference type="InterPro" id="IPR052021">
    <property type="entry name" value="Type-I_RS_S_subunit"/>
</dbReference>
<dbReference type="SUPFAM" id="SSF116734">
    <property type="entry name" value="DNA methylase specificity domain"/>
    <property type="match status" value="2"/>
</dbReference>
<comment type="similarity">
    <text evidence="1">Belongs to the type-I restriction system S methylase family.</text>
</comment>
<proteinExistence type="inferred from homology"/>
<dbReference type="Pfam" id="PF01420">
    <property type="entry name" value="Methylase_S"/>
    <property type="match status" value="2"/>
</dbReference>
<dbReference type="InterPro" id="IPR000055">
    <property type="entry name" value="Restrct_endonuc_typeI_TRD"/>
</dbReference>
<dbReference type="PATRIC" id="fig|2209.60.peg.4075"/>
<feature type="domain" description="Type I restriction modification DNA specificity" evidence="5">
    <location>
        <begin position="10"/>
        <end position="178"/>
    </location>
</feature>
<evidence type="ECO:0000313" key="7">
    <source>
        <dbReference type="Proteomes" id="UP000034597"/>
    </source>
</evidence>
<organism evidence="6 7">
    <name type="scientific">Methanosarcina mazei</name>
    <name type="common">Methanosarcina frisia</name>
    <dbReference type="NCBI Taxonomy" id="2209"/>
    <lineage>
        <taxon>Archaea</taxon>
        <taxon>Methanobacteriati</taxon>
        <taxon>Methanobacteriota</taxon>
        <taxon>Stenosarchaea group</taxon>
        <taxon>Methanomicrobia</taxon>
        <taxon>Methanosarcinales</taxon>
        <taxon>Methanosarcinaceae</taxon>
        <taxon>Methanosarcina</taxon>
    </lineage>
</organism>
<dbReference type="Gene3D" id="1.10.287.1120">
    <property type="entry name" value="Bipartite methylase S protein"/>
    <property type="match status" value="1"/>
</dbReference>
<evidence type="ECO:0000313" key="6">
    <source>
        <dbReference type="EMBL" id="KKF98035.1"/>
    </source>
</evidence>
<keyword evidence="4" id="KW-0175">Coiled coil</keyword>
<dbReference type="GO" id="GO:0009307">
    <property type="term" value="P:DNA restriction-modification system"/>
    <property type="evidence" value="ECO:0007669"/>
    <property type="project" value="UniProtKB-KW"/>
</dbReference>
<accession>A0A0F8BAD6</accession>
<evidence type="ECO:0000256" key="2">
    <source>
        <dbReference type="ARBA" id="ARBA00022747"/>
    </source>
</evidence>
<dbReference type="PANTHER" id="PTHR30408:SF12">
    <property type="entry name" value="TYPE I RESTRICTION ENZYME MJAVIII SPECIFICITY SUBUNIT"/>
    <property type="match status" value="1"/>
</dbReference>
<dbReference type="GO" id="GO:0003677">
    <property type="term" value="F:DNA binding"/>
    <property type="evidence" value="ECO:0007669"/>
    <property type="project" value="UniProtKB-KW"/>
</dbReference>
<evidence type="ECO:0000256" key="4">
    <source>
        <dbReference type="SAM" id="Coils"/>
    </source>
</evidence>
<evidence type="ECO:0000256" key="3">
    <source>
        <dbReference type="ARBA" id="ARBA00023125"/>
    </source>
</evidence>
<sequence>MSNDLKKVISDWQKVRFDEIATVVTDRIDKPIESGLKDYIGLEHLDTECIRIKRFGSTEDVDATKFLCKKGDIIFGKRNSYLRKVAVSDREAVVSAHSMVLRPTGDKIYPDFLPCFMQSSIFWKTAHSISEGSMSPTIKWKTLAAQEFWLPSIEEQKKISELLWSIEDNIQKTEKLIETTEILKQGLLNKLLTRGIGHTRFKDTELGSIPEGWEVVKLGDITEMFQYGLSLPLKEEGEYPILKMDNLVNGLVNINGLKYVDLDEGTFERFRLKKGDILFNRTNSYEHVGRTSIFTLDENYVFASYLIRLIIREKFADPYFITQYLIHYNYDIKKIATKSIQQANINAKNLSNYKIRLPILSEQREIVSILKNIEQRLQNQKEHVDKLASLKRKLTNDFLSGNLKAEGDLENQKVRVF</sequence>
<dbReference type="InterPro" id="IPR044946">
    <property type="entry name" value="Restrct_endonuc_typeI_TRD_sf"/>
</dbReference>
<feature type="coiled-coil region" evidence="4">
    <location>
        <begin position="370"/>
        <end position="397"/>
    </location>
</feature>
<comment type="caution">
    <text evidence="6">The sequence shown here is derived from an EMBL/GenBank/DDBJ whole genome shotgun (WGS) entry which is preliminary data.</text>
</comment>
<feature type="domain" description="Type I restriction modification DNA specificity" evidence="5">
    <location>
        <begin position="210"/>
        <end position="381"/>
    </location>
</feature>
<keyword evidence="2" id="KW-0680">Restriction system</keyword>
<name>A0A0F8BAD6_METMZ</name>
<evidence type="ECO:0000259" key="5">
    <source>
        <dbReference type="Pfam" id="PF01420"/>
    </source>
</evidence>
<reference evidence="6 7" key="1">
    <citation type="journal article" date="2015" name="ISME J.">
        <title>Genomic and phenotypic differentiation among Methanosarcina mazei populations from Columbia River sediment.</title>
        <authorList>
            <person name="Youngblut N.D."/>
            <person name="Wirth J.S."/>
            <person name="Henriksen J.R."/>
            <person name="Smith M."/>
            <person name="Simon H."/>
            <person name="Metcalf W.W."/>
            <person name="Whitaker R.J."/>
        </authorList>
    </citation>
    <scope>NUCLEOTIDE SEQUENCE [LARGE SCALE GENOMIC DNA]</scope>
    <source>
        <strain evidence="6 7">2.F.T.0.2</strain>
    </source>
</reference>
<dbReference type="AlphaFoldDB" id="A0A0F8BAD6"/>
<dbReference type="EMBL" id="JJOT01000132">
    <property type="protein sequence ID" value="KKF98035.1"/>
    <property type="molecule type" value="Genomic_DNA"/>
</dbReference>
<dbReference type="PANTHER" id="PTHR30408">
    <property type="entry name" value="TYPE-1 RESTRICTION ENZYME ECOKI SPECIFICITY PROTEIN"/>
    <property type="match status" value="1"/>
</dbReference>
<dbReference type="CDD" id="cd17524">
    <property type="entry name" value="RMtype1_S_EcoUTORF5051P-TRD2-CR2_like"/>
    <property type="match status" value="1"/>
</dbReference>
<dbReference type="RefSeq" id="WP_048045816.1">
    <property type="nucleotide sequence ID" value="NZ_JJOT01000132.1"/>
</dbReference>